<keyword evidence="3" id="KW-1185">Reference proteome</keyword>
<accession>A0ABV3HK10</accession>
<keyword evidence="1" id="KW-0472">Membrane</keyword>
<dbReference type="Proteomes" id="UP001552427">
    <property type="component" value="Unassembled WGS sequence"/>
</dbReference>
<feature type="transmembrane region" description="Helical" evidence="1">
    <location>
        <begin position="209"/>
        <end position="228"/>
    </location>
</feature>
<sequence length="341" mass="36202">MTLLEQRYRSVLRLLPASYRAEREEEMVDAFMEMYGDAPDEINPRPPWGEIASVLALSVRIRLGAAGSAPRFLVWGETVRLVALIGLAFQAAVALSGVGDLLRGVSADSESDYFGAPGSPERLLAIVVTIIGACTAVAFTAIMRGRPRAAKPAALLGLLPAVYVLVKHVVAGELILPLENSAQLASAAVPVIALFAGFHADVSPVRRSWWLALLPVGGALALQGWAQVSLAWGQVDSPWMYLWMDPAGAGIAVFAAIGVFVLARTRSSSWPLALSIYGVLLLLPRLSLLAYAHEGEVGRILWVTVCGQCALLGVLSTALAFAGLRALPPARPALGDRLVRP</sequence>
<keyword evidence="1" id="KW-0812">Transmembrane</keyword>
<name>A0ABV3HK10_9ACTN</name>
<evidence type="ECO:0000313" key="2">
    <source>
        <dbReference type="EMBL" id="MEV4292773.1"/>
    </source>
</evidence>
<feature type="transmembrane region" description="Helical" evidence="1">
    <location>
        <begin position="122"/>
        <end position="142"/>
    </location>
</feature>
<keyword evidence="1" id="KW-1133">Transmembrane helix</keyword>
<dbReference type="RefSeq" id="WP_364463390.1">
    <property type="nucleotide sequence ID" value="NZ_JBFARM010000020.1"/>
</dbReference>
<evidence type="ECO:0008006" key="4">
    <source>
        <dbReference type="Google" id="ProtNLM"/>
    </source>
</evidence>
<reference evidence="2 3" key="1">
    <citation type="submission" date="2024-06" db="EMBL/GenBank/DDBJ databases">
        <title>The Natural Products Discovery Center: Release of the First 8490 Sequenced Strains for Exploring Actinobacteria Biosynthetic Diversity.</title>
        <authorList>
            <person name="Kalkreuter E."/>
            <person name="Kautsar S.A."/>
            <person name="Yang D."/>
            <person name="Bader C.D."/>
            <person name="Teijaro C.N."/>
            <person name="Fluegel L."/>
            <person name="Davis C.M."/>
            <person name="Simpson J.R."/>
            <person name="Lauterbach L."/>
            <person name="Steele A.D."/>
            <person name="Gui C."/>
            <person name="Meng S."/>
            <person name="Li G."/>
            <person name="Viehrig K."/>
            <person name="Ye F."/>
            <person name="Su P."/>
            <person name="Kiefer A.F."/>
            <person name="Nichols A."/>
            <person name="Cepeda A.J."/>
            <person name="Yan W."/>
            <person name="Fan B."/>
            <person name="Jiang Y."/>
            <person name="Adhikari A."/>
            <person name="Zheng C.-J."/>
            <person name="Schuster L."/>
            <person name="Cowan T.M."/>
            <person name="Smanski M.J."/>
            <person name="Chevrette M.G."/>
            <person name="De Carvalho L.P.S."/>
            <person name="Shen B."/>
        </authorList>
    </citation>
    <scope>NUCLEOTIDE SEQUENCE [LARGE SCALE GENOMIC DNA]</scope>
    <source>
        <strain evidence="2 3">NPDC049574</strain>
    </source>
</reference>
<feature type="transmembrane region" description="Helical" evidence="1">
    <location>
        <begin position="154"/>
        <end position="176"/>
    </location>
</feature>
<proteinExistence type="predicted"/>
<dbReference type="EMBL" id="JBFARM010000020">
    <property type="protein sequence ID" value="MEV4292773.1"/>
    <property type="molecule type" value="Genomic_DNA"/>
</dbReference>
<feature type="transmembrane region" description="Helical" evidence="1">
    <location>
        <begin position="240"/>
        <end position="263"/>
    </location>
</feature>
<feature type="transmembrane region" description="Helical" evidence="1">
    <location>
        <begin position="81"/>
        <end position="102"/>
    </location>
</feature>
<evidence type="ECO:0000313" key="3">
    <source>
        <dbReference type="Proteomes" id="UP001552427"/>
    </source>
</evidence>
<evidence type="ECO:0000256" key="1">
    <source>
        <dbReference type="SAM" id="Phobius"/>
    </source>
</evidence>
<protein>
    <recommendedName>
        <fullName evidence="4">DUF2157 domain-containing protein</fullName>
    </recommendedName>
</protein>
<comment type="caution">
    <text evidence="2">The sequence shown here is derived from an EMBL/GenBank/DDBJ whole genome shotgun (WGS) entry which is preliminary data.</text>
</comment>
<feature type="transmembrane region" description="Helical" evidence="1">
    <location>
        <begin position="182"/>
        <end position="202"/>
    </location>
</feature>
<feature type="transmembrane region" description="Helical" evidence="1">
    <location>
        <begin position="270"/>
        <end position="288"/>
    </location>
</feature>
<feature type="transmembrane region" description="Helical" evidence="1">
    <location>
        <begin position="300"/>
        <end position="324"/>
    </location>
</feature>
<organism evidence="2 3">
    <name type="scientific">Nonomuraea bangladeshensis</name>
    <dbReference type="NCBI Taxonomy" id="404385"/>
    <lineage>
        <taxon>Bacteria</taxon>
        <taxon>Bacillati</taxon>
        <taxon>Actinomycetota</taxon>
        <taxon>Actinomycetes</taxon>
        <taxon>Streptosporangiales</taxon>
        <taxon>Streptosporangiaceae</taxon>
        <taxon>Nonomuraea</taxon>
    </lineage>
</organism>
<gene>
    <name evidence="2" type="ORF">AB0K40_45315</name>
</gene>